<proteinExistence type="inferred from homology"/>
<dbReference type="Proteomes" id="UP000216020">
    <property type="component" value="Unassembled WGS sequence"/>
</dbReference>
<dbReference type="InterPro" id="IPR017871">
    <property type="entry name" value="ABC_transporter-like_CS"/>
</dbReference>
<comment type="similarity">
    <text evidence="2">Belongs to the ABC transporter superfamily.</text>
</comment>
<keyword evidence="7" id="KW-0472">Membrane</keyword>
<dbReference type="SMART" id="SM00382">
    <property type="entry name" value="AAA"/>
    <property type="match status" value="1"/>
</dbReference>
<evidence type="ECO:0000313" key="9">
    <source>
        <dbReference type="EMBL" id="OZI35090.1"/>
    </source>
</evidence>
<dbReference type="PANTHER" id="PTHR43297:SF2">
    <property type="entry name" value="DIPEPTIDE TRANSPORT ATP-BINDING PROTEIN DPPD"/>
    <property type="match status" value="1"/>
</dbReference>
<reference evidence="10" key="1">
    <citation type="submission" date="2017-05" db="EMBL/GenBank/DDBJ databases">
        <title>Complete and WGS of Bordetella genogroups.</title>
        <authorList>
            <person name="Spilker T."/>
            <person name="Lipuma J."/>
        </authorList>
    </citation>
    <scope>NUCLEOTIDE SEQUENCE [LARGE SCALE GENOMIC DNA]</scope>
    <source>
        <strain evidence="10">AU16122</strain>
    </source>
</reference>
<dbReference type="InterPro" id="IPR003439">
    <property type="entry name" value="ABC_transporter-like_ATP-bd"/>
</dbReference>
<evidence type="ECO:0000256" key="5">
    <source>
        <dbReference type="ARBA" id="ARBA00022741"/>
    </source>
</evidence>
<protein>
    <submittedName>
        <fullName evidence="9">Dipeptide/oligopeptide/nickel ABC transporter ATP-binding protein</fullName>
    </submittedName>
</protein>
<evidence type="ECO:0000256" key="7">
    <source>
        <dbReference type="ARBA" id="ARBA00023136"/>
    </source>
</evidence>
<evidence type="ECO:0000256" key="4">
    <source>
        <dbReference type="ARBA" id="ARBA00022475"/>
    </source>
</evidence>
<evidence type="ECO:0000313" key="10">
    <source>
        <dbReference type="Proteomes" id="UP000216020"/>
    </source>
</evidence>
<dbReference type="RefSeq" id="WP_094854095.1">
    <property type="nucleotide sequence ID" value="NZ_NEVM01000002.1"/>
</dbReference>
<dbReference type="PANTHER" id="PTHR43297">
    <property type="entry name" value="OLIGOPEPTIDE TRANSPORT ATP-BINDING PROTEIN APPD"/>
    <property type="match status" value="1"/>
</dbReference>
<dbReference type="GO" id="GO:0015833">
    <property type="term" value="P:peptide transport"/>
    <property type="evidence" value="ECO:0007669"/>
    <property type="project" value="InterPro"/>
</dbReference>
<keyword evidence="6 9" id="KW-0067">ATP-binding</keyword>
<evidence type="ECO:0000256" key="6">
    <source>
        <dbReference type="ARBA" id="ARBA00022840"/>
    </source>
</evidence>
<dbReference type="SUPFAM" id="SSF52540">
    <property type="entry name" value="P-loop containing nucleoside triphosphate hydrolases"/>
    <property type="match status" value="1"/>
</dbReference>
<dbReference type="GO" id="GO:0005524">
    <property type="term" value="F:ATP binding"/>
    <property type="evidence" value="ECO:0007669"/>
    <property type="project" value="UniProtKB-KW"/>
</dbReference>
<dbReference type="NCBIfam" id="TIGR01727">
    <property type="entry name" value="oligo_HPY"/>
    <property type="match status" value="1"/>
</dbReference>
<comment type="caution">
    <text evidence="9">The sequence shown here is derived from an EMBL/GenBank/DDBJ whole genome shotgun (WGS) entry which is preliminary data.</text>
</comment>
<evidence type="ECO:0000256" key="2">
    <source>
        <dbReference type="ARBA" id="ARBA00005417"/>
    </source>
</evidence>
<dbReference type="FunFam" id="3.40.50.300:FF:000016">
    <property type="entry name" value="Oligopeptide ABC transporter ATP-binding component"/>
    <property type="match status" value="1"/>
</dbReference>
<dbReference type="InterPro" id="IPR050388">
    <property type="entry name" value="ABC_Ni/Peptide_Import"/>
</dbReference>
<dbReference type="GO" id="GO:0055085">
    <property type="term" value="P:transmembrane transport"/>
    <property type="evidence" value="ECO:0007669"/>
    <property type="project" value="UniProtKB-ARBA"/>
</dbReference>
<name>A0A261SE69_9BORD</name>
<dbReference type="Gene3D" id="3.40.50.300">
    <property type="entry name" value="P-loop containing nucleotide triphosphate hydrolases"/>
    <property type="match status" value="1"/>
</dbReference>
<dbReference type="GO" id="GO:0005886">
    <property type="term" value="C:plasma membrane"/>
    <property type="evidence" value="ECO:0007669"/>
    <property type="project" value="UniProtKB-SubCell"/>
</dbReference>
<dbReference type="OrthoDB" id="9802772at2"/>
<dbReference type="CDD" id="cd03257">
    <property type="entry name" value="ABC_NikE_OppD_transporters"/>
    <property type="match status" value="1"/>
</dbReference>
<dbReference type="EMBL" id="NEVM01000002">
    <property type="protein sequence ID" value="OZI35090.1"/>
    <property type="molecule type" value="Genomic_DNA"/>
</dbReference>
<keyword evidence="3" id="KW-0813">Transport</keyword>
<dbReference type="PROSITE" id="PS00211">
    <property type="entry name" value="ABC_TRANSPORTER_1"/>
    <property type="match status" value="1"/>
</dbReference>
<comment type="subcellular location">
    <subcellularLocation>
        <location evidence="1">Cell inner membrane</location>
        <topology evidence="1">Peripheral membrane protein</topology>
    </subcellularLocation>
</comment>
<keyword evidence="4" id="KW-1003">Cell membrane</keyword>
<keyword evidence="10" id="KW-1185">Reference proteome</keyword>
<keyword evidence="5" id="KW-0547">Nucleotide-binding</keyword>
<organism evidence="9 10">
    <name type="scientific">Bordetella genomosp. 10</name>
    <dbReference type="NCBI Taxonomy" id="1416804"/>
    <lineage>
        <taxon>Bacteria</taxon>
        <taxon>Pseudomonadati</taxon>
        <taxon>Pseudomonadota</taxon>
        <taxon>Betaproteobacteria</taxon>
        <taxon>Burkholderiales</taxon>
        <taxon>Alcaligenaceae</taxon>
        <taxon>Bordetella</taxon>
    </lineage>
</organism>
<sequence length="363" mass="38591">MQDEQALPGDETSGAAPVVLELRDLRTEFRIGGAWHAAVRDVSLSVRRNETLAIVGESGSGKSVTALSVLRLLPAAGARHAGGRILLEGRDLAALSEKEMTRLRGNALAMIFQEPMTSLNPTMRIGDQIAEAIRQHRKVSWKDARAEALQALEEVKIPAAASRYDDYPHQFSGGMRQRVMIAMALACKPKVLLADEPTTALDVTIQAQILSLLADLKTARGMAVVFITHNLGVVAQIADRVAVMYAGEVVETADVDTLFAAPTHPYTEALLRAMPRVDTDAASLDPIAGSVPAITAIPAGCAYAPRCPLRQPACEARRPALNDIGGEHAVRCLVRAPDGGVKVTQSLTSNSQASGLSASKEQA</sequence>
<dbReference type="InterPro" id="IPR003593">
    <property type="entry name" value="AAA+_ATPase"/>
</dbReference>
<dbReference type="Pfam" id="PF00005">
    <property type="entry name" value="ABC_tran"/>
    <property type="match status" value="1"/>
</dbReference>
<evidence type="ECO:0000256" key="3">
    <source>
        <dbReference type="ARBA" id="ARBA00022448"/>
    </source>
</evidence>
<accession>A0A261SE69</accession>
<evidence type="ECO:0000256" key="1">
    <source>
        <dbReference type="ARBA" id="ARBA00004417"/>
    </source>
</evidence>
<evidence type="ECO:0000259" key="8">
    <source>
        <dbReference type="PROSITE" id="PS50893"/>
    </source>
</evidence>
<dbReference type="GO" id="GO:0016887">
    <property type="term" value="F:ATP hydrolysis activity"/>
    <property type="evidence" value="ECO:0007669"/>
    <property type="project" value="InterPro"/>
</dbReference>
<dbReference type="InterPro" id="IPR013563">
    <property type="entry name" value="Oligopep_ABC_C"/>
</dbReference>
<dbReference type="PROSITE" id="PS50893">
    <property type="entry name" value="ABC_TRANSPORTER_2"/>
    <property type="match status" value="1"/>
</dbReference>
<gene>
    <name evidence="9" type="ORF">CAL29_14410</name>
</gene>
<dbReference type="InterPro" id="IPR027417">
    <property type="entry name" value="P-loop_NTPase"/>
</dbReference>
<dbReference type="Pfam" id="PF08352">
    <property type="entry name" value="oligo_HPY"/>
    <property type="match status" value="1"/>
</dbReference>
<dbReference type="AlphaFoldDB" id="A0A261SE69"/>
<feature type="domain" description="ABC transporter" evidence="8">
    <location>
        <begin position="20"/>
        <end position="271"/>
    </location>
</feature>